<gene>
    <name evidence="2" type="ORF">LJ657_43060</name>
</gene>
<protein>
    <submittedName>
        <fullName evidence="2">Transposase</fullName>
    </submittedName>
</protein>
<evidence type="ECO:0000259" key="1">
    <source>
        <dbReference type="Pfam" id="PF13751"/>
    </source>
</evidence>
<comment type="caution">
    <text evidence="2">The sequence shown here is derived from an EMBL/GenBank/DDBJ whole genome shotgun (WGS) entry which is preliminary data.</text>
</comment>
<sequence length="361" mass="39453">MSKITGNLHSFRFPKGADARQRWALTVGRDGFTLLQALYAPDTPAWLCHVEEVQVLRTAWVQQYHRDEKGGALAGGKDLPPGRLRLSSPYDIDTRYSVKRGAGWDGYKVHFTETCEPNALHLITNVVTTDATVPDVEITAPVHDALAARRLLPAVHLVDSGYTSAALLVAAAGQNIELMGPVRGDTAAQGRAGGGLGQDACTVDWPALTATCPRGQRSISWSAQRKPTGTEIIRVHFAKTDCDACPVRAACTSAKSKWGRSLPLLTQPQQQALDQRRREQKTDEWQAAYGTRAGVEGTISQAVRVTRTRTTPYRGLRKTHLGHALIAAGLNLYRLDAWWTGTPIRTTHISRFAHLGLELIA</sequence>
<keyword evidence="3" id="KW-1185">Reference proteome</keyword>
<accession>A0A9Q3VXZ6</accession>
<proteinExistence type="predicted"/>
<dbReference type="RefSeq" id="WP_232655162.1">
    <property type="nucleotide sequence ID" value="NZ_JAJSBI010000037.1"/>
</dbReference>
<evidence type="ECO:0000313" key="2">
    <source>
        <dbReference type="EMBL" id="MCD9880222.1"/>
    </source>
</evidence>
<dbReference type="EMBL" id="JAJSBI010000037">
    <property type="protein sequence ID" value="MCD9880222.1"/>
    <property type="molecule type" value="Genomic_DNA"/>
</dbReference>
<organism evidence="2 3">
    <name type="scientific">Streptomyces guryensis</name>
    <dbReference type="NCBI Taxonomy" id="2886947"/>
    <lineage>
        <taxon>Bacteria</taxon>
        <taxon>Bacillati</taxon>
        <taxon>Actinomycetota</taxon>
        <taxon>Actinomycetes</taxon>
        <taxon>Kitasatosporales</taxon>
        <taxon>Streptomycetaceae</taxon>
        <taxon>Streptomyces</taxon>
    </lineage>
</organism>
<name>A0A9Q3VXZ6_9ACTN</name>
<dbReference type="Pfam" id="PF13751">
    <property type="entry name" value="DDE_Tnp_1_6"/>
    <property type="match status" value="1"/>
</dbReference>
<feature type="domain" description="Transposase DDE" evidence="1">
    <location>
        <begin position="211"/>
        <end position="335"/>
    </location>
</feature>
<dbReference type="AlphaFoldDB" id="A0A9Q3VXZ6"/>
<dbReference type="InterPro" id="IPR025668">
    <property type="entry name" value="Tnp_DDE_dom"/>
</dbReference>
<evidence type="ECO:0000313" key="3">
    <source>
        <dbReference type="Proteomes" id="UP001108029"/>
    </source>
</evidence>
<reference evidence="2" key="1">
    <citation type="submission" date="2021-12" db="EMBL/GenBank/DDBJ databases">
        <authorList>
            <person name="Lee J.-H."/>
            <person name="Kim S.-B."/>
        </authorList>
    </citation>
    <scope>NUCLEOTIDE SEQUENCE</scope>
    <source>
        <strain evidence="2">NR30</strain>
    </source>
</reference>
<dbReference type="Proteomes" id="UP001108029">
    <property type="component" value="Unassembled WGS sequence"/>
</dbReference>